<accession>A0A238L5J1</accession>
<reference evidence="1 2" key="1">
    <citation type="submission" date="2017-05" db="EMBL/GenBank/DDBJ databases">
        <authorList>
            <person name="Song R."/>
            <person name="Chenine A.L."/>
            <person name="Ruprecht R.M."/>
        </authorList>
    </citation>
    <scope>NUCLEOTIDE SEQUENCE [LARGE SCALE GENOMIC DNA]</scope>
    <source>
        <strain evidence="1 2">CECT 8898</strain>
    </source>
</reference>
<evidence type="ECO:0000313" key="2">
    <source>
        <dbReference type="Proteomes" id="UP000207598"/>
    </source>
</evidence>
<name>A0A238L5J1_9RHOB</name>
<gene>
    <name evidence="1" type="ORF">MAA8898_04675</name>
</gene>
<keyword evidence="2" id="KW-1185">Reference proteome</keyword>
<dbReference type="AlphaFoldDB" id="A0A238L5J1"/>
<organism evidence="1 2">
    <name type="scientific">Maliponia aquimaris</name>
    <dbReference type="NCBI Taxonomy" id="1673631"/>
    <lineage>
        <taxon>Bacteria</taxon>
        <taxon>Pseudomonadati</taxon>
        <taxon>Pseudomonadota</taxon>
        <taxon>Alphaproteobacteria</taxon>
        <taxon>Rhodobacterales</taxon>
        <taxon>Paracoccaceae</taxon>
        <taxon>Maliponia</taxon>
    </lineage>
</organism>
<protein>
    <submittedName>
        <fullName evidence="1">Uncharacterized protein</fullName>
    </submittedName>
</protein>
<proteinExistence type="predicted"/>
<dbReference type="Proteomes" id="UP000207598">
    <property type="component" value="Unassembled WGS sequence"/>
</dbReference>
<sequence>MVGAGEQGAGADDGARVGGAHHVDVVEIDRRIESGGAAGGDETAVFKGDKAGLEEKDRAIGSHARDLAGVHEFGLCGRKIAQEIRTDIEGVKGPTCRTAGFAIVDVIRISRGGIEYRDSARRTGDQTVIDDRKLRQVVGRAIGPDAVADGRDDADAVVDHQQITTRNGGRGGRGDAVAGADAAGRGEDDCHADCPLARNPFPNDRTMRGISGTSPQHRHRRFRDAIRFLCRVTKPPVRNAGSAVGPAFFARDLRRRSSGSGRVSGGWFPRP</sequence>
<evidence type="ECO:0000313" key="1">
    <source>
        <dbReference type="EMBL" id="SMX50248.1"/>
    </source>
</evidence>
<dbReference type="EMBL" id="FXYF01000021">
    <property type="protein sequence ID" value="SMX50248.1"/>
    <property type="molecule type" value="Genomic_DNA"/>
</dbReference>